<dbReference type="AlphaFoldDB" id="L0KGU8"/>
<organism evidence="6 7">
    <name type="scientific">Mesorhizobium australicum (strain HAMBI 3006 / LMG 24608 / WSM2073)</name>
    <dbReference type="NCBI Taxonomy" id="754035"/>
    <lineage>
        <taxon>Bacteria</taxon>
        <taxon>Pseudomonadati</taxon>
        <taxon>Pseudomonadota</taxon>
        <taxon>Alphaproteobacteria</taxon>
        <taxon>Hyphomicrobiales</taxon>
        <taxon>Phyllobacteriaceae</taxon>
        <taxon>Mesorhizobium</taxon>
    </lineage>
</organism>
<dbReference type="InterPro" id="IPR017871">
    <property type="entry name" value="ABC_transporter-like_CS"/>
</dbReference>
<dbReference type="InterPro" id="IPR050763">
    <property type="entry name" value="ABC_transporter_ATP-binding"/>
</dbReference>
<dbReference type="eggNOG" id="COG1131">
    <property type="taxonomic scope" value="Bacteria"/>
</dbReference>
<dbReference type="Gene3D" id="3.40.50.300">
    <property type="entry name" value="P-loop containing nucleotide triphosphate hydrolases"/>
    <property type="match status" value="1"/>
</dbReference>
<keyword evidence="7" id="KW-1185">Reference proteome</keyword>
<keyword evidence="4" id="KW-0067">ATP-binding</keyword>
<dbReference type="Pfam" id="PF00005">
    <property type="entry name" value="ABC_tran"/>
    <property type="match status" value="1"/>
</dbReference>
<dbReference type="PANTHER" id="PTHR42711">
    <property type="entry name" value="ABC TRANSPORTER ATP-BINDING PROTEIN"/>
    <property type="match status" value="1"/>
</dbReference>
<dbReference type="GO" id="GO:0005524">
    <property type="term" value="F:ATP binding"/>
    <property type="evidence" value="ECO:0007669"/>
    <property type="project" value="UniProtKB-KW"/>
</dbReference>
<evidence type="ECO:0000256" key="1">
    <source>
        <dbReference type="ARBA" id="ARBA00005417"/>
    </source>
</evidence>
<dbReference type="STRING" id="754035.Mesau_00794"/>
<dbReference type="PROSITE" id="PS50893">
    <property type="entry name" value="ABC_TRANSPORTER_2"/>
    <property type="match status" value="1"/>
</dbReference>
<keyword evidence="2" id="KW-0813">Transport</keyword>
<gene>
    <name evidence="6" type="ordered locus">Mesau_00794</name>
</gene>
<sequence length="352" mass="39015">MVAAHSQPAPRFDAQNWQQGIDLRLHWATTGLYQVTSFRQPFSTMPSILSISGVSKTYATGFTALKEVSLDIQRGEIFALLGPNGAGKTTLISIVCGIVNRSSGTVTVDGHDINKDYRAARSLIGLVPQELTIDAFESVWATVNYSRGLFGKPANPAFVEKVLRDLSLWDKKDAKAITLSGGMKRRLMIAKALSHEPRILFLDEPTAGVDVELRQDMWAMVRRLREDGVTIILTTHYIEEAEAMADRVGVINRGEIILVEGKAELMRKLGRKEMRLELRAPLGSVPDGLSRYALELSPDGTQLTYTYDNQSDRPGVASLIRDLEAAGIQFRDLDTKNSSLEEIFVNLLRQEP</sequence>
<proteinExistence type="inferred from homology"/>
<comment type="similarity">
    <text evidence="1">Belongs to the ABC transporter superfamily.</text>
</comment>
<evidence type="ECO:0000259" key="5">
    <source>
        <dbReference type="PROSITE" id="PS50893"/>
    </source>
</evidence>
<keyword evidence="3" id="KW-0547">Nucleotide-binding</keyword>
<reference evidence="7" key="1">
    <citation type="submission" date="2012-02" db="EMBL/GenBank/DDBJ databases">
        <title>Complete sequence of Mesorhizobium australicum WSM2073.</title>
        <authorList>
            <person name="Lucas S."/>
            <person name="Han J."/>
            <person name="Lapidus A."/>
            <person name="Cheng J.-F."/>
            <person name="Goodwin L."/>
            <person name="Pitluck S."/>
            <person name="Peters L."/>
            <person name="Gu W."/>
            <person name="Detter J.C."/>
            <person name="Han C."/>
            <person name="Tapia R."/>
            <person name="Land M."/>
            <person name="Hauser L."/>
            <person name="Kyrpides N."/>
            <person name="Ivanova N."/>
            <person name="Pagani I."/>
            <person name="Reeve W.G."/>
            <person name="Howieson J.G."/>
            <person name="Tiwari R.P."/>
            <person name="O'Hara G.W."/>
            <person name="Atkins C.A."/>
            <person name="Ronson C.W."/>
            <person name="Nandasena K.G."/>
            <person name="Woyke T."/>
        </authorList>
    </citation>
    <scope>NUCLEOTIDE SEQUENCE [LARGE SCALE GENOMIC DNA]</scope>
    <source>
        <strain evidence="7">LMG 24608 / HAMBI 3006 / WSM2073</strain>
    </source>
</reference>
<dbReference type="InterPro" id="IPR003593">
    <property type="entry name" value="AAA+_ATPase"/>
</dbReference>
<dbReference type="InterPro" id="IPR003439">
    <property type="entry name" value="ABC_transporter-like_ATP-bd"/>
</dbReference>
<dbReference type="GO" id="GO:0016887">
    <property type="term" value="F:ATP hydrolysis activity"/>
    <property type="evidence" value="ECO:0007669"/>
    <property type="project" value="InterPro"/>
</dbReference>
<dbReference type="KEGG" id="mam:Mesau_00794"/>
<dbReference type="CDD" id="cd03230">
    <property type="entry name" value="ABC_DR_subfamily_A"/>
    <property type="match status" value="1"/>
</dbReference>
<evidence type="ECO:0000313" key="7">
    <source>
        <dbReference type="Proteomes" id="UP000010998"/>
    </source>
</evidence>
<evidence type="ECO:0000256" key="3">
    <source>
        <dbReference type="ARBA" id="ARBA00022741"/>
    </source>
</evidence>
<dbReference type="EMBL" id="CP003358">
    <property type="protein sequence ID" value="AGB43278.1"/>
    <property type="molecule type" value="Genomic_DNA"/>
</dbReference>
<dbReference type="SUPFAM" id="SSF52540">
    <property type="entry name" value="P-loop containing nucleoside triphosphate hydrolases"/>
    <property type="match status" value="1"/>
</dbReference>
<dbReference type="PROSITE" id="PS00211">
    <property type="entry name" value="ABC_TRANSPORTER_1"/>
    <property type="match status" value="1"/>
</dbReference>
<protein>
    <submittedName>
        <fullName evidence="6">ABC-type multidrug transport system, ATPase component</fullName>
    </submittedName>
</protein>
<dbReference type="SMART" id="SM00382">
    <property type="entry name" value="AAA"/>
    <property type="match status" value="1"/>
</dbReference>
<evidence type="ECO:0000256" key="2">
    <source>
        <dbReference type="ARBA" id="ARBA00022448"/>
    </source>
</evidence>
<evidence type="ECO:0000256" key="4">
    <source>
        <dbReference type="ARBA" id="ARBA00022840"/>
    </source>
</evidence>
<feature type="domain" description="ABC transporter" evidence="5">
    <location>
        <begin position="49"/>
        <end position="278"/>
    </location>
</feature>
<dbReference type="InterPro" id="IPR027417">
    <property type="entry name" value="P-loop_NTPase"/>
</dbReference>
<accession>L0KGU8</accession>
<name>L0KGU8_MESAW</name>
<dbReference type="PANTHER" id="PTHR42711:SF10">
    <property type="entry name" value="ABC TRANSPORTER ATP-BINDING PROTEIN"/>
    <property type="match status" value="1"/>
</dbReference>
<evidence type="ECO:0000313" key="6">
    <source>
        <dbReference type="EMBL" id="AGB43278.1"/>
    </source>
</evidence>
<dbReference type="Proteomes" id="UP000010998">
    <property type="component" value="Chromosome"/>
</dbReference>
<dbReference type="HOGENOM" id="CLU_000604_1_2_5"/>